<protein>
    <recommendedName>
        <fullName evidence="5">Deacetylase sirtuin-type domain-containing protein</fullName>
    </recommendedName>
</protein>
<gene>
    <name evidence="1" type="ORF">BN52_09220</name>
    <name evidence="2" type="ORF">FC38_GL000369</name>
</gene>
<dbReference type="RefSeq" id="WP_008472952.1">
    <property type="nucleotide sequence ID" value="NZ_AYZO01000013.1"/>
</dbReference>
<organism evidence="1 3">
    <name type="scientific">Lactobacillus gigeriorum DSM 23908 = CRBIP 24.85</name>
    <dbReference type="NCBI Taxonomy" id="1423751"/>
    <lineage>
        <taxon>Bacteria</taxon>
        <taxon>Bacillati</taxon>
        <taxon>Bacillota</taxon>
        <taxon>Bacilli</taxon>
        <taxon>Lactobacillales</taxon>
        <taxon>Lactobacillaceae</taxon>
        <taxon>Lactobacillus</taxon>
    </lineage>
</organism>
<dbReference type="EMBL" id="AYZO01000013">
    <property type="protein sequence ID" value="KRN12271.1"/>
    <property type="molecule type" value="Genomic_DNA"/>
</dbReference>
<accession>I7LFQ8</accession>
<dbReference type="STRING" id="1423751.FC38_GL000369"/>
<dbReference type="AlphaFoldDB" id="I7LFQ8"/>
<dbReference type="SUPFAM" id="SSF52467">
    <property type="entry name" value="DHS-like NAD/FAD-binding domain"/>
    <property type="match status" value="1"/>
</dbReference>
<evidence type="ECO:0000313" key="3">
    <source>
        <dbReference type="Proteomes" id="UP000009326"/>
    </source>
</evidence>
<dbReference type="InterPro" id="IPR029035">
    <property type="entry name" value="DHS-like_NAD/FAD-binding_dom"/>
</dbReference>
<dbReference type="Proteomes" id="UP000009326">
    <property type="component" value="Unassembled WGS sequence"/>
</dbReference>
<proteinExistence type="predicted"/>
<dbReference type="Proteomes" id="UP000051521">
    <property type="component" value="Unassembled WGS sequence"/>
</dbReference>
<reference evidence="2 4" key="2">
    <citation type="journal article" date="2015" name="Genome Announc.">
        <title>Expanding the biotechnology potential of lactobacilli through comparative genomics of 213 strains and associated genera.</title>
        <authorList>
            <person name="Sun Z."/>
            <person name="Harris H.M."/>
            <person name="McCann A."/>
            <person name="Guo C."/>
            <person name="Argimon S."/>
            <person name="Zhang W."/>
            <person name="Yang X."/>
            <person name="Jeffery I.B."/>
            <person name="Cooney J.C."/>
            <person name="Kagawa T.F."/>
            <person name="Liu W."/>
            <person name="Song Y."/>
            <person name="Salvetti E."/>
            <person name="Wrobel A."/>
            <person name="Rasinkangas P."/>
            <person name="Parkhill J."/>
            <person name="Rea M.C."/>
            <person name="O'Sullivan O."/>
            <person name="Ritari J."/>
            <person name="Douillard F.P."/>
            <person name="Paul Ross R."/>
            <person name="Yang R."/>
            <person name="Briner A.E."/>
            <person name="Felis G.E."/>
            <person name="de Vos W.M."/>
            <person name="Barrangou R."/>
            <person name="Klaenhammer T.R."/>
            <person name="Caufield P.W."/>
            <person name="Cui Y."/>
            <person name="Zhang H."/>
            <person name="O'Toole P.W."/>
        </authorList>
    </citation>
    <scope>NUCLEOTIDE SEQUENCE [LARGE SCALE GENOMIC DNA]</scope>
    <source>
        <strain evidence="2 4">DSM 23908</strain>
    </source>
</reference>
<evidence type="ECO:0000313" key="1">
    <source>
        <dbReference type="EMBL" id="CCI86883.1"/>
    </source>
</evidence>
<evidence type="ECO:0000313" key="2">
    <source>
        <dbReference type="EMBL" id="KRN12271.1"/>
    </source>
</evidence>
<dbReference type="EMBL" id="CAKC01000040">
    <property type="protein sequence ID" value="CCI86883.1"/>
    <property type="molecule type" value="Genomic_DNA"/>
</dbReference>
<dbReference type="PATRIC" id="fig|1423751.3.peg.390"/>
<evidence type="ECO:0000313" key="4">
    <source>
        <dbReference type="Proteomes" id="UP000051521"/>
    </source>
</evidence>
<keyword evidence="4" id="KW-1185">Reference proteome</keyword>
<evidence type="ECO:0008006" key="5">
    <source>
        <dbReference type="Google" id="ProtNLM"/>
    </source>
</evidence>
<dbReference type="OrthoDB" id="394960at2"/>
<name>I7LFQ8_9LACO</name>
<reference evidence="1 3" key="1">
    <citation type="submission" date="2012-06" db="EMBL/GenBank/DDBJ databases">
        <title>Draft genome sequence of Lactobacillus gigeriorum CRBIP 24.85T, isolated from chicken crop.</title>
        <authorList>
            <person name="Cousin S."/>
            <person name="Ma L."/>
            <person name="Creno S."/>
            <person name="Clermont D."/>
            <person name="Loux V."/>
            <person name="Bizet C."/>
            <person name="Bouchier C."/>
        </authorList>
    </citation>
    <scope>NUCLEOTIDE SEQUENCE [LARGE SCALE GENOMIC DNA]</scope>
    <source>
        <strain evidence="3">CRBIP 24.85T</strain>
        <strain evidence="1">Type strain: CRBIP 24.85</strain>
    </source>
</reference>
<comment type="caution">
    <text evidence="1">The sequence shown here is derived from an EMBL/GenBank/DDBJ whole genome shotgun (WGS) entry which is preliminary data.</text>
</comment>
<sequence>MATIEQAKNWLKAADAIIVTAGNRYANYEGLDILSEGFTQEFPKWAKKTKANNIGNALEAPLSWEDKWAFWSDLIQRYTLSYQPSHQMEQLQAVLADKPYFIANSSFAHLFEQAGFAKKRIFNIFGDWTKTQCSSGINHGNTDDLETVKQFVAGNGKVPKCTVCGKELELHMPLNSNFFPDTDANHDFRWFITNNEKVNLVVLQLGVDVLSPQLVAPVINLVQQFSTWHFISCDLEASALPDNLQKRSYSEASDPKELLAKLVKEEK</sequence>